<dbReference type="OrthoDB" id="121380at2759"/>
<dbReference type="Proteomes" id="UP000030651">
    <property type="component" value="Unassembled WGS sequence"/>
</dbReference>
<dbReference type="CDD" id="cd03457">
    <property type="entry name" value="intradiol_dioxygenase_like"/>
    <property type="match status" value="1"/>
</dbReference>
<accession>W3XQ97</accession>
<dbReference type="PANTHER" id="PTHR34315">
    <property type="match status" value="1"/>
</dbReference>
<proteinExistence type="predicted"/>
<dbReference type="GeneID" id="19267005"/>
<dbReference type="SUPFAM" id="SSF49482">
    <property type="entry name" value="Aromatic compound dioxygenase"/>
    <property type="match status" value="1"/>
</dbReference>
<evidence type="ECO:0000256" key="1">
    <source>
        <dbReference type="SAM" id="SignalP"/>
    </source>
</evidence>
<dbReference type="HOGENOM" id="CLU_027719_1_0_1"/>
<keyword evidence="1" id="KW-0732">Signal</keyword>
<dbReference type="OMA" id="RMAKRWA"/>
<sequence>MKFSAFFAAGLFSTALAHPEHLSAREVQRRGTISRRCEPAAANFNKKRYERRMAKRWAGSGNTTYQVTTEAPYYDSIQNDTCVLSPVVTEGPYVWPRSQTLRQDMTEDQSGIPLWLDVGVLDVNTCEPLPDVLLNFWHCNATGSYSSFTGLSPNTGFPELLSELNITDFEIGTTDLHTDDTTWLRGQWPTDSEGVMEMKTIFPGFYVERAIHIHIQAYTDWSLHENGTVSTGHIASTGQIYFNETLSSQIMALDPYSQHTEIDRTTNAADSVFSSSEDGGYNPVISVVAADGVSVENGMIGYITFGIDPAADGVDNSG</sequence>
<keyword evidence="3" id="KW-1185">Reference proteome</keyword>
<dbReference type="EMBL" id="KI912109">
    <property type="protein sequence ID" value="ETS88164.1"/>
    <property type="molecule type" value="Genomic_DNA"/>
</dbReference>
<evidence type="ECO:0000313" key="2">
    <source>
        <dbReference type="EMBL" id="ETS88164.1"/>
    </source>
</evidence>
<reference evidence="3" key="1">
    <citation type="journal article" date="2015" name="BMC Genomics">
        <title>Genomic and transcriptomic analysis of the endophytic fungus Pestalotiopsis fici reveals its lifestyle and high potential for synthesis of natural products.</title>
        <authorList>
            <person name="Wang X."/>
            <person name="Zhang X."/>
            <person name="Liu L."/>
            <person name="Xiang M."/>
            <person name="Wang W."/>
            <person name="Sun X."/>
            <person name="Che Y."/>
            <person name="Guo L."/>
            <person name="Liu G."/>
            <person name="Guo L."/>
            <person name="Wang C."/>
            <person name="Yin W.B."/>
            <person name="Stadler M."/>
            <person name="Zhang X."/>
            <person name="Liu X."/>
        </authorList>
    </citation>
    <scope>NUCLEOTIDE SEQUENCE [LARGE SCALE GENOMIC DNA]</scope>
    <source>
        <strain evidence="3">W106-1 / CGMCC3.15140</strain>
    </source>
</reference>
<name>W3XQ97_PESFW</name>
<dbReference type="InParanoid" id="W3XQ97"/>
<evidence type="ECO:0008006" key="4">
    <source>
        <dbReference type="Google" id="ProtNLM"/>
    </source>
</evidence>
<dbReference type="GO" id="GO:0016702">
    <property type="term" value="F:oxidoreductase activity, acting on single donors with incorporation of molecular oxygen, incorporation of two atoms of oxygen"/>
    <property type="evidence" value="ECO:0007669"/>
    <property type="project" value="InterPro"/>
</dbReference>
<feature type="signal peptide" evidence="1">
    <location>
        <begin position="1"/>
        <end position="17"/>
    </location>
</feature>
<gene>
    <name evidence="2" type="ORF">PFICI_01992</name>
</gene>
<feature type="chain" id="PRO_5004835342" description="Intradiol ring-cleavage dioxygenases domain-containing protein" evidence="1">
    <location>
        <begin position="18"/>
        <end position="318"/>
    </location>
</feature>
<protein>
    <recommendedName>
        <fullName evidence="4">Intradiol ring-cleavage dioxygenases domain-containing protein</fullName>
    </recommendedName>
</protein>
<dbReference type="PANTHER" id="PTHR34315:SF4">
    <property type="entry name" value="INTRADIOL RING-CLEAVAGE DIOXYGENASES DOMAIN-CONTAINING PROTEIN"/>
    <property type="match status" value="1"/>
</dbReference>
<dbReference type="Gene3D" id="2.60.130.10">
    <property type="entry name" value="Aromatic compound dioxygenase"/>
    <property type="match status" value="1"/>
</dbReference>
<dbReference type="KEGG" id="pfy:PFICI_01992"/>
<dbReference type="GO" id="GO:0005506">
    <property type="term" value="F:iron ion binding"/>
    <property type="evidence" value="ECO:0007669"/>
    <property type="project" value="InterPro"/>
</dbReference>
<dbReference type="eggNOG" id="ENOG502QWMN">
    <property type="taxonomic scope" value="Eukaryota"/>
</dbReference>
<organism evidence="2 3">
    <name type="scientific">Pestalotiopsis fici (strain W106-1 / CGMCC3.15140)</name>
    <dbReference type="NCBI Taxonomy" id="1229662"/>
    <lineage>
        <taxon>Eukaryota</taxon>
        <taxon>Fungi</taxon>
        <taxon>Dikarya</taxon>
        <taxon>Ascomycota</taxon>
        <taxon>Pezizomycotina</taxon>
        <taxon>Sordariomycetes</taxon>
        <taxon>Xylariomycetidae</taxon>
        <taxon>Amphisphaeriales</taxon>
        <taxon>Sporocadaceae</taxon>
        <taxon>Pestalotiopsis</taxon>
    </lineage>
</organism>
<dbReference type="RefSeq" id="XP_007828764.1">
    <property type="nucleotide sequence ID" value="XM_007830573.1"/>
</dbReference>
<evidence type="ECO:0000313" key="3">
    <source>
        <dbReference type="Proteomes" id="UP000030651"/>
    </source>
</evidence>
<dbReference type="InterPro" id="IPR015889">
    <property type="entry name" value="Intradiol_dOase_core"/>
</dbReference>
<dbReference type="AlphaFoldDB" id="W3XQ97"/>